<comment type="subcellular location">
    <subcellularLocation>
        <location evidence="1">Cytoplasm</location>
    </subcellularLocation>
</comment>
<evidence type="ECO:0000313" key="13">
    <source>
        <dbReference type="Proteomes" id="UP001500908"/>
    </source>
</evidence>
<evidence type="ECO:0000256" key="9">
    <source>
        <dbReference type="ARBA" id="ARBA00030757"/>
    </source>
</evidence>
<comment type="similarity">
    <text evidence="2">Belongs to the methyltransferase superfamily. L-isoaspartyl/D-aspartyl protein methyltransferase family.</text>
</comment>
<dbReference type="PANTHER" id="PTHR11579">
    <property type="entry name" value="PROTEIN-L-ISOASPARTATE O-METHYLTRANSFERASE"/>
    <property type="match status" value="1"/>
</dbReference>
<gene>
    <name evidence="12" type="ORF">GCM10022402_12450</name>
</gene>
<dbReference type="RefSeq" id="WP_344968249.1">
    <property type="nucleotide sequence ID" value="NZ_BAABDD010000004.1"/>
</dbReference>
<sequence>MVEAHLVDDDRSQRLRQQLVRHLVDIGALASPEWQRAFTEVARHVFVPRVFVPSADNNGTYTPLDGTDPHQRHAWLEHVYTDDICITQLDGDDTAWQTALRQGSVTAAKMTCTSSQPALMASMLELLAPSDGSRMLEIGTGTGYNAALLAHRLGSAAVASLDIDPGLVESARTNLTQAGYAPNLTSGDGAHGWPDCGPYTHLMATASFPAIPPAWLEQVSHGGTILANLYRPLGGGILVRLTVDAAKGEASGHFTTDTAGFMPTRTHESATAFALYSTITEEQEQAAPAKHSPLDLTTILDDPNARFFLALLSDLHTIRVRYPHHPEEHWLLTQDGSWAFATADSDGVTVRQDGPRRLWDEAQTRYQQWLDLGEPPRHHLGLTVTPEEQYVWYSSPDNSKRYPLSPPP</sequence>
<reference evidence="13" key="1">
    <citation type="journal article" date="2019" name="Int. J. Syst. Evol. Microbiol.">
        <title>The Global Catalogue of Microorganisms (GCM) 10K type strain sequencing project: providing services to taxonomists for standard genome sequencing and annotation.</title>
        <authorList>
            <consortium name="The Broad Institute Genomics Platform"/>
            <consortium name="The Broad Institute Genome Sequencing Center for Infectious Disease"/>
            <person name="Wu L."/>
            <person name="Ma J."/>
        </authorList>
    </citation>
    <scope>NUCLEOTIDE SEQUENCE [LARGE SCALE GENOMIC DNA]</scope>
    <source>
        <strain evidence="13">JCM 17137</strain>
    </source>
</reference>
<protein>
    <recommendedName>
        <fullName evidence="4">Protein-L-isoaspartate O-methyltransferase</fullName>
        <ecNumber evidence="3">2.1.1.77</ecNumber>
    </recommendedName>
    <alternativeName>
        <fullName evidence="11">L-isoaspartyl protein carboxyl methyltransferase</fullName>
    </alternativeName>
    <alternativeName>
        <fullName evidence="9">Protein L-isoaspartyl methyltransferase</fullName>
    </alternativeName>
    <alternativeName>
        <fullName evidence="10">Protein-beta-aspartate methyltransferase</fullName>
    </alternativeName>
</protein>
<evidence type="ECO:0000256" key="2">
    <source>
        <dbReference type="ARBA" id="ARBA00005369"/>
    </source>
</evidence>
<keyword evidence="13" id="KW-1185">Reference proteome</keyword>
<evidence type="ECO:0000256" key="7">
    <source>
        <dbReference type="ARBA" id="ARBA00022679"/>
    </source>
</evidence>
<evidence type="ECO:0000256" key="4">
    <source>
        <dbReference type="ARBA" id="ARBA00013346"/>
    </source>
</evidence>
<evidence type="ECO:0000256" key="11">
    <source>
        <dbReference type="ARBA" id="ARBA00031350"/>
    </source>
</evidence>
<keyword evidence="7" id="KW-0808">Transferase</keyword>
<evidence type="ECO:0000256" key="10">
    <source>
        <dbReference type="ARBA" id="ARBA00031323"/>
    </source>
</evidence>
<dbReference type="GO" id="GO:0032259">
    <property type="term" value="P:methylation"/>
    <property type="evidence" value="ECO:0007669"/>
    <property type="project" value="UniProtKB-KW"/>
</dbReference>
<dbReference type="EMBL" id="BAABDD010000004">
    <property type="protein sequence ID" value="GAA3733528.1"/>
    <property type="molecule type" value="Genomic_DNA"/>
</dbReference>
<dbReference type="Proteomes" id="UP001500908">
    <property type="component" value="Unassembled WGS sequence"/>
</dbReference>
<accession>A0ABP7FBB4</accession>
<dbReference type="InterPro" id="IPR000682">
    <property type="entry name" value="PCMT"/>
</dbReference>
<dbReference type="Gene3D" id="3.40.50.150">
    <property type="entry name" value="Vaccinia Virus protein VP39"/>
    <property type="match status" value="1"/>
</dbReference>
<dbReference type="SUPFAM" id="SSF53335">
    <property type="entry name" value="S-adenosyl-L-methionine-dependent methyltransferases"/>
    <property type="match status" value="1"/>
</dbReference>
<dbReference type="InterPro" id="IPR029063">
    <property type="entry name" value="SAM-dependent_MTases_sf"/>
</dbReference>
<keyword evidence="8" id="KW-0949">S-adenosyl-L-methionine</keyword>
<dbReference type="Pfam" id="PF01135">
    <property type="entry name" value="PCMT"/>
    <property type="match status" value="1"/>
</dbReference>
<comment type="caution">
    <text evidence="12">The sequence shown here is derived from an EMBL/GenBank/DDBJ whole genome shotgun (WGS) entry which is preliminary data.</text>
</comment>
<name>A0ABP7FBB4_9ACTN</name>
<evidence type="ECO:0000256" key="3">
    <source>
        <dbReference type="ARBA" id="ARBA00011890"/>
    </source>
</evidence>
<dbReference type="PANTHER" id="PTHR11579:SF0">
    <property type="entry name" value="PROTEIN-L-ISOASPARTATE(D-ASPARTATE) O-METHYLTRANSFERASE"/>
    <property type="match status" value="1"/>
</dbReference>
<dbReference type="CDD" id="cd02440">
    <property type="entry name" value="AdoMet_MTases"/>
    <property type="match status" value="1"/>
</dbReference>
<proteinExistence type="inferred from homology"/>
<organism evidence="12 13">
    <name type="scientific">Salinactinospora qingdaonensis</name>
    <dbReference type="NCBI Taxonomy" id="702744"/>
    <lineage>
        <taxon>Bacteria</taxon>
        <taxon>Bacillati</taxon>
        <taxon>Actinomycetota</taxon>
        <taxon>Actinomycetes</taxon>
        <taxon>Streptosporangiales</taxon>
        <taxon>Nocardiopsidaceae</taxon>
        <taxon>Salinactinospora</taxon>
    </lineage>
</organism>
<keyword evidence="5" id="KW-0963">Cytoplasm</keyword>
<dbReference type="EC" id="2.1.1.77" evidence="3"/>
<evidence type="ECO:0000256" key="5">
    <source>
        <dbReference type="ARBA" id="ARBA00022490"/>
    </source>
</evidence>
<keyword evidence="6 12" id="KW-0489">Methyltransferase</keyword>
<evidence type="ECO:0000256" key="6">
    <source>
        <dbReference type="ARBA" id="ARBA00022603"/>
    </source>
</evidence>
<dbReference type="GO" id="GO:0008168">
    <property type="term" value="F:methyltransferase activity"/>
    <property type="evidence" value="ECO:0007669"/>
    <property type="project" value="UniProtKB-KW"/>
</dbReference>
<evidence type="ECO:0000313" key="12">
    <source>
        <dbReference type="EMBL" id="GAA3733528.1"/>
    </source>
</evidence>
<evidence type="ECO:0000256" key="8">
    <source>
        <dbReference type="ARBA" id="ARBA00022691"/>
    </source>
</evidence>
<evidence type="ECO:0000256" key="1">
    <source>
        <dbReference type="ARBA" id="ARBA00004496"/>
    </source>
</evidence>